<keyword evidence="2" id="KW-1185">Reference proteome</keyword>
<dbReference type="RefSeq" id="WP_084647935.1">
    <property type="nucleotide sequence ID" value="NZ_FPKV01000002.1"/>
</dbReference>
<dbReference type="CDD" id="cd03801">
    <property type="entry name" value="GT4_PimA-like"/>
    <property type="match status" value="1"/>
</dbReference>
<proteinExistence type="predicted"/>
<dbReference type="SUPFAM" id="SSF53756">
    <property type="entry name" value="UDP-Glycosyltransferase/glycogen phosphorylase"/>
    <property type="match status" value="1"/>
</dbReference>
<accession>A0A1K2IMP8</accession>
<reference evidence="1 2" key="1">
    <citation type="submission" date="2016-10" db="EMBL/GenBank/DDBJ databases">
        <authorList>
            <person name="de Groot N.N."/>
        </authorList>
    </citation>
    <scope>NUCLEOTIDE SEQUENCE [LARGE SCALE GENOMIC DNA]</scope>
    <source>
        <strain evidence="1 2">DSM 18180</strain>
    </source>
</reference>
<evidence type="ECO:0000313" key="2">
    <source>
        <dbReference type="Proteomes" id="UP000182544"/>
    </source>
</evidence>
<organism evidence="1 2">
    <name type="scientific">Flaviramulus basaltis</name>
    <dbReference type="NCBI Taxonomy" id="369401"/>
    <lineage>
        <taxon>Bacteria</taxon>
        <taxon>Pseudomonadati</taxon>
        <taxon>Bacteroidota</taxon>
        <taxon>Flavobacteriia</taxon>
        <taxon>Flavobacteriales</taxon>
        <taxon>Flavobacteriaceae</taxon>
        <taxon>Flaviramulus</taxon>
    </lineage>
</organism>
<gene>
    <name evidence="1" type="ORF">SAMN05428642_1021092</name>
</gene>
<dbReference type="Proteomes" id="UP000182544">
    <property type="component" value="Unassembled WGS sequence"/>
</dbReference>
<dbReference type="Pfam" id="PF13692">
    <property type="entry name" value="Glyco_trans_1_4"/>
    <property type="match status" value="1"/>
</dbReference>
<name>A0A1K2IMP8_9FLAO</name>
<sequence>MNKIKKHIKQFVRFIQSLFGFFKFQIFESKKINNAEVVFILPYFQTGGAERVHLNIVKSVKDKKSCILFTHNSATDNFKEDFSQYSEIIEINKILSKNNNFINSLLKKHIAKTINNNQALISVFSSNTNFFYELLPLVKEHIITVDLIHAISGENPILVNHYIASSHDITNRVVINNKAYSDILLNYKKYKVDNECYNKVIIIENAIGIDNNEKLNNRDGIKIGFVGRWSKEKRPEMFLKISAEITKVDTSIKFVMAGIGMKSNIKMINESGVSFLGEITDDITLNQFYKSLTFVLITSFREGFPMIIPEAMAQGVIPISTNVGGISEHIMSFENGILIDDDDDEIVNQFVDVIIKLINDKELVSKLSLNAFNYSRKHFDIEAFNKKYRKALLKELYS</sequence>
<dbReference type="GO" id="GO:0016757">
    <property type="term" value="F:glycosyltransferase activity"/>
    <property type="evidence" value="ECO:0007669"/>
    <property type="project" value="TreeGrafter"/>
</dbReference>
<dbReference type="Gene3D" id="3.40.50.2000">
    <property type="entry name" value="Glycogen Phosphorylase B"/>
    <property type="match status" value="1"/>
</dbReference>
<dbReference type="STRING" id="369401.SAMN05428642_1021092"/>
<dbReference type="PANTHER" id="PTHR12526">
    <property type="entry name" value="GLYCOSYLTRANSFERASE"/>
    <property type="match status" value="1"/>
</dbReference>
<evidence type="ECO:0000313" key="1">
    <source>
        <dbReference type="EMBL" id="SFZ92947.1"/>
    </source>
</evidence>
<keyword evidence="1" id="KW-0808">Transferase</keyword>
<protein>
    <submittedName>
        <fullName evidence="1">Glycosyltransferase involved in cell wall bisynthesis</fullName>
    </submittedName>
</protein>
<dbReference type="AlphaFoldDB" id="A0A1K2IMP8"/>
<dbReference type="PANTHER" id="PTHR12526:SF638">
    <property type="entry name" value="SPORE COAT PROTEIN SA"/>
    <property type="match status" value="1"/>
</dbReference>
<dbReference type="OrthoDB" id="9811239at2"/>
<dbReference type="EMBL" id="FPKV01000002">
    <property type="protein sequence ID" value="SFZ92947.1"/>
    <property type="molecule type" value="Genomic_DNA"/>
</dbReference>